<protein>
    <submittedName>
        <fullName evidence="2">Uncharacterized protein</fullName>
    </submittedName>
</protein>
<reference evidence="2 3" key="1">
    <citation type="journal article" date="2014" name="BMC Genomics">
        <title>Genome sequencing of four Aureobasidium pullulans varieties: biotechnological potential, stress tolerance, and description of new species.</title>
        <authorList>
            <person name="Gostin Ar C."/>
            <person name="Ohm R.A."/>
            <person name="Kogej T."/>
            <person name="Sonjak S."/>
            <person name="Turk M."/>
            <person name="Zajc J."/>
            <person name="Zalar P."/>
            <person name="Grube M."/>
            <person name="Sun H."/>
            <person name="Han J."/>
            <person name="Sharma A."/>
            <person name="Chiniquy J."/>
            <person name="Ngan C.Y."/>
            <person name="Lipzen A."/>
            <person name="Barry K."/>
            <person name="Grigoriev I.V."/>
            <person name="Gunde-Cimerman N."/>
        </authorList>
    </citation>
    <scope>NUCLEOTIDE SEQUENCE [LARGE SCALE GENOMIC DNA]</scope>
    <source>
        <strain evidence="2 3">CBS 110374</strain>
    </source>
</reference>
<dbReference type="AlphaFoldDB" id="A0A074VAZ9"/>
<feature type="region of interest" description="Disordered" evidence="1">
    <location>
        <begin position="70"/>
        <end position="118"/>
    </location>
</feature>
<evidence type="ECO:0000313" key="3">
    <source>
        <dbReference type="Proteomes" id="UP000030672"/>
    </source>
</evidence>
<dbReference type="HOGENOM" id="CLU_576144_0_0_1"/>
<feature type="compositionally biased region" description="Basic and acidic residues" evidence="1">
    <location>
        <begin position="108"/>
        <end position="118"/>
    </location>
</feature>
<dbReference type="RefSeq" id="XP_040874552.1">
    <property type="nucleotide sequence ID" value="XM_041025552.1"/>
</dbReference>
<name>A0A074VAZ9_AURM1</name>
<organism evidence="2 3">
    <name type="scientific">Aureobasidium melanogenum (strain CBS 110374)</name>
    <name type="common">Aureobasidium pullulans var. melanogenum</name>
    <dbReference type="NCBI Taxonomy" id="1043003"/>
    <lineage>
        <taxon>Eukaryota</taxon>
        <taxon>Fungi</taxon>
        <taxon>Dikarya</taxon>
        <taxon>Ascomycota</taxon>
        <taxon>Pezizomycotina</taxon>
        <taxon>Dothideomycetes</taxon>
        <taxon>Dothideomycetidae</taxon>
        <taxon>Dothideales</taxon>
        <taxon>Saccotheciaceae</taxon>
        <taxon>Aureobasidium</taxon>
    </lineage>
</organism>
<dbReference type="EMBL" id="KL584899">
    <property type="protein sequence ID" value="KEQ57528.1"/>
    <property type="molecule type" value="Genomic_DNA"/>
</dbReference>
<dbReference type="Proteomes" id="UP000030672">
    <property type="component" value="Unassembled WGS sequence"/>
</dbReference>
<evidence type="ECO:0000256" key="1">
    <source>
        <dbReference type="SAM" id="MobiDB-lite"/>
    </source>
</evidence>
<evidence type="ECO:0000313" key="2">
    <source>
        <dbReference type="EMBL" id="KEQ57528.1"/>
    </source>
</evidence>
<feature type="compositionally biased region" description="Basic and acidic residues" evidence="1">
    <location>
        <begin position="70"/>
        <end position="83"/>
    </location>
</feature>
<gene>
    <name evidence="2" type="ORF">M437DRAFT_70728</name>
</gene>
<dbReference type="GeneID" id="63918925"/>
<sequence length="474" mass="54451">MDDHWTVHRHLASRLPRRRRPNPPPAASINTRFPQTASTVTYILVTATAPSLSAVSEGQPTDMVYDRNAQEQRVQHGSVRDFPQRPSQCANDAHQEADYPQCSRQKSSRQEDTGEQDCRKRVDLRQASCQQEANKYGFWQHSLYEHDLQRLQQLVVRTPESSLLSAINAKRAHDLATVLNMDNPDPSSLCLKCPAPSCRTTFSETTTYRGFEEHTRRHNLEFFRIDLHVCPFGCQLGFFDTIQQYIHIDSCPRTSTVDPNASPPKFIYNDCACHTLVGPSSFPDRWSQVHARYAYYDPNVPLKDDVCGYSWLDSVTFLRHVSGSDPSSPQHVETLLHQHDPSSFIVYQHTNDILRSSVLCPEPEVHYDLQALEGRFITQQDFQILGMQQLAKSQIIYSIMQGLCPVLVPMSVNAMSQDWERLCLYTYKFNIEYGPLNVWLRISQEEAEDIGKYTSTGSLSSTTRQWTYWLLYLY</sequence>
<proteinExistence type="predicted"/>
<keyword evidence="3" id="KW-1185">Reference proteome</keyword>
<feature type="compositionally biased region" description="Basic residues" evidence="1">
    <location>
        <begin position="7"/>
        <end position="21"/>
    </location>
</feature>
<feature type="region of interest" description="Disordered" evidence="1">
    <location>
        <begin position="1"/>
        <end position="33"/>
    </location>
</feature>
<accession>A0A074VAZ9</accession>